<dbReference type="EMBL" id="FO203512">
    <property type="protein sequence ID" value="CCK77936.1"/>
    <property type="molecule type" value="Genomic_DNA"/>
</dbReference>
<evidence type="ECO:0000313" key="2">
    <source>
        <dbReference type="Proteomes" id="UP000032749"/>
    </source>
</evidence>
<dbReference type="KEGG" id="oai:OLEAN_C37600"/>
<accession>R4YRU6</accession>
<name>R4YRU6_OLEAN</name>
<keyword evidence="2" id="KW-1185">Reference proteome</keyword>
<dbReference type="OrthoDB" id="344992at2"/>
<protein>
    <recommendedName>
        <fullName evidence="3">ATP-grasp domain-containing protein</fullName>
    </recommendedName>
</protein>
<gene>
    <name evidence="1" type="ORF">OLEAN_C37600</name>
</gene>
<dbReference type="Proteomes" id="UP000032749">
    <property type="component" value="Chromosome"/>
</dbReference>
<dbReference type="STRING" id="698738.OLEAN_C37600"/>
<dbReference type="PATRIC" id="fig|698738.3.peg.3914"/>
<evidence type="ECO:0000313" key="1">
    <source>
        <dbReference type="EMBL" id="CCK77936.1"/>
    </source>
</evidence>
<dbReference type="SUPFAM" id="SSF56059">
    <property type="entry name" value="Glutathione synthetase ATP-binding domain-like"/>
    <property type="match status" value="1"/>
</dbReference>
<proteinExistence type="predicted"/>
<sequence length="435" mass="48261">MNDSTIKTTDATINNGNARSISAANTLNQGCFCTTLNTKHLDTILRQDTLNLDVLATHPQLFSSTTVFISPTQLQQMKEIIKAVENVVNLPMYVEQALKRATGIAAYTHGTKGVFMGYDFHLSETGPKVIEINTNAGGAFLNSALISAQTKCCRDAGILLPQLKLSFEEQFIAMFLNEWKIQRGDKPLTTVAIVDEDPKQQFLYPEFKMAQRLFKSHGISTIIAGPDEFQIVDNTLCYQGRTIDLIYNRLTDFSLADTHNSALRQAYEEGHIVVTPNPRQHALYADKRNLGILGDAVNLKSMGATDSDIATLQHGIPTTLNVSVENAADLWAKRKQLFFKPAAGFGSRATYRGDKLTKRVWGEILQAEYVAQQLIKPSERGILMDEREIALKMDIRAYVYAGEIQLLAARLYQGQTTNFRTDGGGFAPVFVVPDE</sequence>
<dbReference type="HOGENOM" id="CLU_034373_0_0_6"/>
<evidence type="ECO:0008006" key="3">
    <source>
        <dbReference type="Google" id="ProtNLM"/>
    </source>
</evidence>
<organism evidence="1 2">
    <name type="scientific">Oleispira antarctica RB-8</name>
    <dbReference type="NCBI Taxonomy" id="698738"/>
    <lineage>
        <taxon>Bacteria</taxon>
        <taxon>Pseudomonadati</taxon>
        <taxon>Pseudomonadota</taxon>
        <taxon>Gammaproteobacteria</taxon>
        <taxon>Oceanospirillales</taxon>
        <taxon>Oceanospirillaceae</taxon>
        <taxon>Oleispira</taxon>
    </lineage>
</organism>
<reference evidence="1 2" key="1">
    <citation type="journal article" date="2013" name="Nat. Commun.">
        <title>Genome sequence and functional genomic analysis of the oil-degrading bacterium Oleispira antarctica.</title>
        <authorList>
            <person name="Kube M."/>
            <person name="Chernikova T.N."/>
            <person name="Al-Ramahi Y."/>
            <person name="Beloqui A."/>
            <person name="Lopez-Cortez N."/>
            <person name="Guazzaroni M.E."/>
            <person name="Heipieper H.J."/>
            <person name="Klages S."/>
            <person name="Kotsyurbenko O.R."/>
            <person name="Langer I."/>
            <person name="Nechitaylo T.Y."/>
            <person name="Lunsdorf H."/>
            <person name="Fernandez M."/>
            <person name="Juarez S."/>
            <person name="Ciordia S."/>
            <person name="Singer A."/>
            <person name="Kagan O."/>
            <person name="Egorova O."/>
            <person name="Petit P.A."/>
            <person name="Stogios P."/>
            <person name="Kim Y."/>
            <person name="Tchigvintsev A."/>
            <person name="Flick R."/>
            <person name="Denaro R."/>
            <person name="Genovese M."/>
            <person name="Albar J.P."/>
            <person name="Reva O.N."/>
            <person name="Martinez-Gomariz M."/>
            <person name="Tran H."/>
            <person name="Ferrer M."/>
            <person name="Savchenko A."/>
            <person name="Yakunin A.F."/>
            <person name="Yakimov M.M."/>
            <person name="Golyshina O.V."/>
            <person name="Reinhardt R."/>
            <person name="Golyshin P.N."/>
        </authorList>
    </citation>
    <scope>NUCLEOTIDE SEQUENCE [LARGE SCALE GENOMIC DNA]</scope>
</reference>
<dbReference type="AlphaFoldDB" id="R4YRU6"/>